<keyword evidence="2 4" id="KW-0732">Signal</keyword>
<evidence type="ECO:0000256" key="3">
    <source>
        <dbReference type="ARBA" id="ARBA00022764"/>
    </source>
</evidence>
<dbReference type="Gene3D" id="3.90.1210.10">
    <property type="entry name" value="Antifreeze-like/N-acetylneuraminic acid synthase C-terminal domain"/>
    <property type="match status" value="1"/>
</dbReference>
<dbReference type="Gene3D" id="2.30.30.760">
    <property type="match status" value="1"/>
</dbReference>
<dbReference type="RefSeq" id="WP_136597806.1">
    <property type="nucleotide sequence ID" value="NZ_STGV01000002.1"/>
</dbReference>
<dbReference type="PANTHER" id="PTHR36307:SF1">
    <property type="entry name" value="FLAGELLA BASAL BODY P-RING FORMATION PROTEIN FLGA"/>
    <property type="match status" value="1"/>
</dbReference>
<dbReference type="Pfam" id="PF13144">
    <property type="entry name" value="ChapFlgA"/>
    <property type="match status" value="1"/>
</dbReference>
<evidence type="ECO:0000313" key="6">
    <source>
        <dbReference type="EMBL" id="THV23707.1"/>
    </source>
</evidence>
<dbReference type="NCBIfam" id="TIGR03170">
    <property type="entry name" value="flgA_cterm"/>
    <property type="match status" value="1"/>
</dbReference>
<gene>
    <name evidence="6" type="primary">flgA</name>
    <name evidence="6" type="ORF">FAA97_06870</name>
</gene>
<dbReference type="Proteomes" id="UP000308828">
    <property type="component" value="Unassembled WGS sequence"/>
</dbReference>
<feature type="domain" description="SAF" evidence="5">
    <location>
        <begin position="32"/>
        <end position="94"/>
    </location>
</feature>
<feature type="chain" id="PRO_5020897994" description="Flagella basal body P-ring formation protein FlgA" evidence="4">
    <location>
        <begin position="28"/>
        <end position="158"/>
    </location>
</feature>
<dbReference type="EMBL" id="STGV01000002">
    <property type="protein sequence ID" value="THV23707.1"/>
    <property type="molecule type" value="Genomic_DNA"/>
</dbReference>
<dbReference type="InterPro" id="IPR017585">
    <property type="entry name" value="SAF_FlgA"/>
</dbReference>
<evidence type="ECO:0000256" key="1">
    <source>
        <dbReference type="ARBA" id="ARBA00004418"/>
    </source>
</evidence>
<name>A0A4S8P136_9HYPH</name>
<dbReference type="GO" id="GO:0042597">
    <property type="term" value="C:periplasmic space"/>
    <property type="evidence" value="ECO:0007669"/>
    <property type="project" value="UniProtKB-SubCell"/>
</dbReference>
<keyword evidence="4" id="KW-1005">Bacterial flagellum biogenesis</keyword>
<keyword evidence="3 4" id="KW-0574">Periplasm</keyword>
<protein>
    <recommendedName>
        <fullName evidence="4">Flagella basal body P-ring formation protein FlgA</fullName>
    </recommendedName>
</protein>
<dbReference type="PROSITE" id="PS51257">
    <property type="entry name" value="PROKAR_LIPOPROTEIN"/>
    <property type="match status" value="1"/>
</dbReference>
<comment type="caution">
    <text evidence="6">The sequence shown here is derived from an EMBL/GenBank/DDBJ whole genome shotgun (WGS) entry which is preliminary data.</text>
</comment>
<dbReference type="PANTHER" id="PTHR36307">
    <property type="entry name" value="FLAGELLA BASAL BODY P-RING FORMATION PROTEIN FLGA"/>
    <property type="match status" value="1"/>
</dbReference>
<dbReference type="AlphaFoldDB" id="A0A4S8P136"/>
<keyword evidence="6" id="KW-0282">Flagellum</keyword>
<evidence type="ECO:0000313" key="7">
    <source>
        <dbReference type="Proteomes" id="UP000308828"/>
    </source>
</evidence>
<comment type="similarity">
    <text evidence="4">Belongs to the FlgA family.</text>
</comment>
<keyword evidence="6" id="KW-0969">Cilium</keyword>
<dbReference type="InterPro" id="IPR013974">
    <property type="entry name" value="SAF"/>
</dbReference>
<feature type="signal peptide" evidence="4">
    <location>
        <begin position="1"/>
        <end position="27"/>
    </location>
</feature>
<dbReference type="GO" id="GO:0044780">
    <property type="term" value="P:bacterial-type flagellum assembly"/>
    <property type="evidence" value="ECO:0007669"/>
    <property type="project" value="InterPro"/>
</dbReference>
<keyword evidence="6" id="KW-0966">Cell projection</keyword>
<dbReference type="OrthoDB" id="8448733at2"/>
<evidence type="ECO:0000256" key="4">
    <source>
        <dbReference type="RuleBase" id="RU362063"/>
    </source>
</evidence>
<evidence type="ECO:0000259" key="5">
    <source>
        <dbReference type="SMART" id="SM00858"/>
    </source>
</evidence>
<dbReference type="CDD" id="cd11614">
    <property type="entry name" value="SAF_CpaB_FlgA_like"/>
    <property type="match status" value="1"/>
</dbReference>
<dbReference type="InterPro" id="IPR039246">
    <property type="entry name" value="Flagellar_FlgA"/>
</dbReference>
<reference evidence="6 7" key="1">
    <citation type="submission" date="2019-04" db="EMBL/GenBank/DDBJ databases">
        <title>Genome sequence of strain shin9-1.</title>
        <authorList>
            <person name="Gao J."/>
            <person name="Sun J."/>
        </authorList>
    </citation>
    <scope>NUCLEOTIDE SEQUENCE [LARGE SCALE GENOMIC DNA]</scope>
    <source>
        <strain evidence="7">shin9-1</strain>
    </source>
</reference>
<keyword evidence="7" id="KW-1185">Reference proteome</keyword>
<dbReference type="SMART" id="SM00858">
    <property type="entry name" value="SAF"/>
    <property type="match status" value="1"/>
</dbReference>
<comment type="function">
    <text evidence="4">Involved in the assembly process of the P-ring formation. It may associate with FlgF on the rod constituting a structure essential for the P-ring assembly or may act as a modulator protein for the P-ring assembly.</text>
</comment>
<proteinExistence type="inferred from homology"/>
<comment type="subcellular location">
    <subcellularLocation>
        <location evidence="1 4">Periplasm</location>
    </subcellularLocation>
</comment>
<evidence type="ECO:0000256" key="2">
    <source>
        <dbReference type="ARBA" id="ARBA00022729"/>
    </source>
</evidence>
<sequence length="158" mass="16516">MRFRPSSRSSSRLAIIAVAAWASCVFAAQSTETAVVPKQVIYPGETIAANQIDVVTVTNPNIAGGYARIAEEVVGRVAKRTLLPGRTIPVNGLREAYAIKRGANVRLTFAIGNMVISAAGTPLTDAMVGDLIKVRNTDSGSIVSGTVMADGTVQVMAK</sequence>
<accession>A0A4S8P136</accession>
<organism evidence="6 7">
    <name type="scientific">Peteryoungia ipomoeae</name>
    <dbReference type="NCBI Taxonomy" id="1210932"/>
    <lineage>
        <taxon>Bacteria</taxon>
        <taxon>Pseudomonadati</taxon>
        <taxon>Pseudomonadota</taxon>
        <taxon>Alphaproteobacteria</taxon>
        <taxon>Hyphomicrobiales</taxon>
        <taxon>Rhizobiaceae</taxon>
        <taxon>Peteryoungia</taxon>
    </lineage>
</organism>